<dbReference type="InterPro" id="IPR039743">
    <property type="entry name" value="6GAL/EXGAL"/>
</dbReference>
<keyword evidence="6" id="KW-1185">Reference proteome</keyword>
<dbReference type="SUPFAM" id="SSF51011">
    <property type="entry name" value="Glycosyl hydrolase domain"/>
    <property type="match status" value="1"/>
</dbReference>
<dbReference type="Proteomes" id="UP000245624">
    <property type="component" value="Unassembled WGS sequence"/>
</dbReference>
<dbReference type="InterPro" id="IPR039514">
    <property type="entry name" value="6GAL-like"/>
</dbReference>
<dbReference type="InterPro" id="IPR001024">
    <property type="entry name" value="PLAT/LH2_dom"/>
</dbReference>
<dbReference type="SUPFAM" id="SSF49785">
    <property type="entry name" value="Galactose-binding domain-like"/>
    <property type="match status" value="2"/>
</dbReference>
<evidence type="ECO:0000313" key="6">
    <source>
        <dbReference type="Proteomes" id="UP000245624"/>
    </source>
</evidence>
<keyword evidence="1" id="KW-0732">Signal</keyword>
<protein>
    <submittedName>
        <fullName evidence="5">Cellulosome protein dockerin type I</fullName>
    </submittedName>
</protein>
<name>A0A317L0T6_9BACI</name>
<dbReference type="InterPro" id="IPR013780">
    <property type="entry name" value="Glyco_hydro_b"/>
</dbReference>
<feature type="domain" description="PLAT" evidence="3">
    <location>
        <begin position="704"/>
        <end position="791"/>
    </location>
</feature>
<dbReference type="InterPro" id="IPR006584">
    <property type="entry name" value="Cellulose-bd_IV"/>
</dbReference>
<dbReference type="PANTHER" id="PTHR42767">
    <property type="entry name" value="ENDO-BETA-1,6-GALACTANASE"/>
    <property type="match status" value="1"/>
</dbReference>
<evidence type="ECO:0000313" key="5">
    <source>
        <dbReference type="EMBL" id="PWU69392.1"/>
    </source>
</evidence>
<dbReference type="Gene3D" id="2.60.40.1180">
    <property type="entry name" value="Golgi alpha-mannosidase II"/>
    <property type="match status" value="1"/>
</dbReference>
<evidence type="ECO:0000256" key="2">
    <source>
        <dbReference type="ARBA" id="ARBA00022801"/>
    </source>
</evidence>
<gene>
    <name evidence="5" type="ORF">DLJ74_05280</name>
</gene>
<comment type="caution">
    <text evidence="5">The sequence shown here is derived from an EMBL/GenBank/DDBJ whole genome shotgun (WGS) entry which is preliminary data.</text>
</comment>
<feature type="domain" description="CBM6" evidence="4">
    <location>
        <begin position="494"/>
        <end position="633"/>
    </location>
</feature>
<evidence type="ECO:0000256" key="1">
    <source>
        <dbReference type="ARBA" id="ARBA00022729"/>
    </source>
</evidence>
<reference evidence="5 6" key="1">
    <citation type="submission" date="2018-05" db="EMBL/GenBank/DDBJ databases">
        <title>Genomic analysis of Gracilibacillus dipsosauri DD1 reveals novel features of a salt-tolerant amylase.</title>
        <authorList>
            <person name="Deutch C.E."/>
            <person name="Yang S."/>
        </authorList>
    </citation>
    <scope>NUCLEOTIDE SEQUENCE [LARGE SCALE GENOMIC DNA]</scope>
    <source>
        <strain evidence="5 6">DD1</strain>
    </source>
</reference>
<dbReference type="SMART" id="SM00606">
    <property type="entry name" value="CBD_IV"/>
    <property type="match status" value="1"/>
</dbReference>
<dbReference type="PANTHER" id="PTHR42767:SF1">
    <property type="entry name" value="ENDO-BETA-1,6-GALACTANASE-LIKE DOMAIN-CONTAINING PROTEIN"/>
    <property type="match status" value="1"/>
</dbReference>
<dbReference type="GO" id="GO:0004553">
    <property type="term" value="F:hydrolase activity, hydrolyzing O-glycosyl compounds"/>
    <property type="evidence" value="ECO:0007669"/>
    <property type="project" value="InterPro"/>
</dbReference>
<dbReference type="CDD" id="cd04084">
    <property type="entry name" value="CBM6_xylanase-like"/>
    <property type="match status" value="1"/>
</dbReference>
<dbReference type="InterPro" id="IPR005084">
    <property type="entry name" value="CBM6"/>
</dbReference>
<dbReference type="OrthoDB" id="9806701at2"/>
<evidence type="ECO:0000259" key="4">
    <source>
        <dbReference type="PROSITE" id="PS51175"/>
    </source>
</evidence>
<dbReference type="Gene3D" id="2.60.120.260">
    <property type="entry name" value="Galactose-binding domain-like"/>
    <property type="match status" value="2"/>
</dbReference>
<sequence>MKRKPILFLILFLFTITIFLNRTLVEPVKAKTATSVIKWDKHRQYVDGFGGSGAFQKPSYIMQLPEPEKTKILDMIFSQEKGIGLSIVRNLVGDGVAASTIEPEPGKFVWDQPDWSKKKTAFDKDQIWFMKEAKKRGVSTFLSSVWSPPAWMKTNNSVLGTNNGKLKQEHYQDFANYLAEYVFGYKEHFDLDISYISIANEPNYGPDYSGAIWTPEELHIFIRDYLGPTFERRNVPAKIVMPEHMNFTEEYALPALNDPITEKYIDVVAAHAYGIGTDVPTFPVSKEKGKTIWQTEYMNQGDALQTYEFNTIKDGLRHANLIGDMFHKTGISAYFWWWPVAVNNADGSDLIRLTTDDDGEVNGMFRVFKRYYTFGNYSRFIRPGYIMIESDKSPVEDVQITAYKDPSTDNFTIVAVNNQPTEQQLELKLDNFPNTKELIPYRTSGNENLKKLDTVKVKGNGKTVTIQLSSESVTTFIPKEFELPAFDDLKDIFSSYEAEENDGQSPEMIAPPANQKKGYIEHVRNGDYIKYTNVNFADGTANGQPGMKHILSMDVLVHPINGGTIEVRLDDPYHGNLVGEITVSRKGSNDWITTSTMIDTNSDTGAYGIHDMYLVFKGENRKKLFAIDKLTFNDGIEKPIELKKHVLDFENGTTEDWTGRAGTEMVEVTDVEAYSGSYSLKTSNRTSSWHGPTMDITNMVVKGKEYEFSTYFRFVQPPATESKIKLTLEVTDFGGTKYIALDELDTNRNDWFELKGNYVLDPDITTIKLYVETSNPNDSFYIDDVIINPVQ</sequence>
<keyword evidence="2" id="KW-0378">Hydrolase</keyword>
<dbReference type="SUPFAM" id="SSF51445">
    <property type="entry name" value="(Trans)glycosidases"/>
    <property type="match status" value="1"/>
</dbReference>
<organism evidence="5 6">
    <name type="scientific">Gracilibacillus dipsosauri</name>
    <dbReference type="NCBI Taxonomy" id="178340"/>
    <lineage>
        <taxon>Bacteria</taxon>
        <taxon>Bacillati</taxon>
        <taxon>Bacillota</taxon>
        <taxon>Bacilli</taxon>
        <taxon>Bacillales</taxon>
        <taxon>Bacillaceae</taxon>
        <taxon>Gracilibacillus</taxon>
    </lineage>
</organism>
<dbReference type="Pfam" id="PF14587">
    <property type="entry name" value="Glyco_hydr_30_2"/>
    <property type="match status" value="1"/>
</dbReference>
<evidence type="ECO:0000259" key="3">
    <source>
        <dbReference type="PROSITE" id="PS50095"/>
    </source>
</evidence>
<dbReference type="InterPro" id="IPR003305">
    <property type="entry name" value="CenC_carb-bd"/>
</dbReference>
<dbReference type="Gene3D" id="3.20.20.80">
    <property type="entry name" value="Glycosidases"/>
    <property type="match status" value="1"/>
</dbReference>
<proteinExistence type="predicted"/>
<dbReference type="RefSeq" id="WP_109983636.1">
    <property type="nucleotide sequence ID" value="NZ_QGTD01000005.1"/>
</dbReference>
<dbReference type="PROSITE" id="PS50095">
    <property type="entry name" value="PLAT"/>
    <property type="match status" value="1"/>
</dbReference>
<dbReference type="EMBL" id="QGTD01000005">
    <property type="protein sequence ID" value="PWU69392.1"/>
    <property type="molecule type" value="Genomic_DNA"/>
</dbReference>
<dbReference type="Pfam" id="PF03422">
    <property type="entry name" value="CBM_6"/>
    <property type="match status" value="1"/>
</dbReference>
<dbReference type="GO" id="GO:0030246">
    <property type="term" value="F:carbohydrate binding"/>
    <property type="evidence" value="ECO:0007669"/>
    <property type="project" value="InterPro"/>
</dbReference>
<accession>A0A317L0T6</accession>
<dbReference type="InterPro" id="IPR008979">
    <property type="entry name" value="Galactose-bd-like_sf"/>
</dbReference>
<dbReference type="InterPro" id="IPR017853">
    <property type="entry name" value="GH"/>
</dbReference>
<dbReference type="PROSITE" id="PS51175">
    <property type="entry name" value="CBM6"/>
    <property type="match status" value="1"/>
</dbReference>
<dbReference type="Pfam" id="PF02018">
    <property type="entry name" value="CBM_4_9"/>
    <property type="match status" value="1"/>
</dbReference>
<dbReference type="AlphaFoldDB" id="A0A317L0T6"/>